<dbReference type="SUPFAM" id="SSF52058">
    <property type="entry name" value="L domain-like"/>
    <property type="match status" value="1"/>
</dbReference>
<evidence type="ECO:0000313" key="8">
    <source>
        <dbReference type="Proteomes" id="UP001652623"/>
    </source>
</evidence>
<keyword evidence="5" id="KW-0677">Repeat</keyword>
<dbReference type="GO" id="GO:0005576">
    <property type="term" value="C:extracellular region"/>
    <property type="evidence" value="ECO:0007669"/>
    <property type="project" value="UniProtKB-SubCell"/>
</dbReference>
<reference evidence="9" key="1">
    <citation type="submission" date="2025-08" db="UniProtKB">
        <authorList>
            <consortium name="RefSeq"/>
        </authorList>
    </citation>
    <scope>IDENTIFICATION</scope>
    <source>
        <tissue evidence="9">Seedling</tissue>
    </source>
</reference>
<dbReference type="InterPro" id="IPR051582">
    <property type="entry name" value="LRR_extensin-like_regulator"/>
</dbReference>
<dbReference type="InParanoid" id="A0A6P4AUD4"/>
<dbReference type="RefSeq" id="XP_015892755.2">
    <property type="nucleotide sequence ID" value="XM_016037269.4"/>
</dbReference>
<dbReference type="FunCoup" id="A0A6P4AUD4">
    <property type="interactions" value="840"/>
</dbReference>
<evidence type="ECO:0000256" key="6">
    <source>
        <dbReference type="SAM" id="MobiDB-lite"/>
    </source>
</evidence>
<dbReference type="InterPro" id="IPR032675">
    <property type="entry name" value="LRR_dom_sf"/>
</dbReference>
<dbReference type="PANTHER" id="PTHR32093:SF131">
    <property type="entry name" value="LEUCINE-RICH REPEAT-CONTAINING N-TERMINAL PLANT-TYPE DOMAIN-CONTAINING PROTEIN"/>
    <property type="match status" value="1"/>
</dbReference>
<evidence type="ECO:0000256" key="1">
    <source>
        <dbReference type="ARBA" id="ARBA00004613"/>
    </source>
</evidence>
<dbReference type="GeneID" id="107426947"/>
<evidence type="ECO:0000256" key="7">
    <source>
        <dbReference type="SAM" id="SignalP"/>
    </source>
</evidence>
<feature type="region of interest" description="Disordered" evidence="6">
    <location>
        <begin position="412"/>
        <end position="435"/>
    </location>
</feature>
<keyword evidence="8" id="KW-1185">Reference proteome</keyword>
<dbReference type="InterPro" id="IPR001611">
    <property type="entry name" value="Leu-rich_rpt"/>
</dbReference>
<feature type="chain" id="PRO_5045821757" evidence="7">
    <location>
        <begin position="30"/>
        <end position="435"/>
    </location>
</feature>
<keyword evidence="3" id="KW-0433">Leucine-rich repeat</keyword>
<keyword evidence="2" id="KW-0964">Secreted</keyword>
<evidence type="ECO:0000313" key="9">
    <source>
        <dbReference type="RefSeq" id="XP_015892755.2"/>
    </source>
</evidence>
<organism evidence="8 9">
    <name type="scientific">Ziziphus jujuba</name>
    <name type="common">Chinese jujube</name>
    <name type="synonym">Ziziphus sativa</name>
    <dbReference type="NCBI Taxonomy" id="326968"/>
    <lineage>
        <taxon>Eukaryota</taxon>
        <taxon>Viridiplantae</taxon>
        <taxon>Streptophyta</taxon>
        <taxon>Embryophyta</taxon>
        <taxon>Tracheophyta</taxon>
        <taxon>Spermatophyta</taxon>
        <taxon>Magnoliopsida</taxon>
        <taxon>eudicotyledons</taxon>
        <taxon>Gunneridae</taxon>
        <taxon>Pentapetalae</taxon>
        <taxon>rosids</taxon>
        <taxon>fabids</taxon>
        <taxon>Rosales</taxon>
        <taxon>Rhamnaceae</taxon>
        <taxon>Paliureae</taxon>
        <taxon>Ziziphus</taxon>
    </lineage>
</organism>
<dbReference type="Pfam" id="PF00560">
    <property type="entry name" value="LRR_1"/>
    <property type="match status" value="4"/>
</dbReference>
<evidence type="ECO:0000256" key="3">
    <source>
        <dbReference type="ARBA" id="ARBA00022614"/>
    </source>
</evidence>
<accession>A0A6P4AUD4</accession>
<evidence type="ECO:0000256" key="4">
    <source>
        <dbReference type="ARBA" id="ARBA00022729"/>
    </source>
</evidence>
<proteinExistence type="predicted"/>
<protein>
    <submittedName>
        <fullName evidence="9">Uncharacterized protein At4g06744</fullName>
    </submittedName>
</protein>
<dbReference type="Proteomes" id="UP001652623">
    <property type="component" value="Chromosome 9"/>
</dbReference>
<evidence type="ECO:0000256" key="2">
    <source>
        <dbReference type="ARBA" id="ARBA00022525"/>
    </source>
</evidence>
<dbReference type="Gene3D" id="3.80.10.10">
    <property type="entry name" value="Ribonuclease Inhibitor"/>
    <property type="match status" value="1"/>
</dbReference>
<name>A0A6P4AUD4_ZIZJJ</name>
<dbReference type="KEGG" id="zju:107426947"/>
<dbReference type="AlphaFoldDB" id="A0A6P4AUD4"/>
<sequence>MASISTSFYASILLSSIFLHLFFQHDVAASDLSIRPNRKSLEIVIGGGIFPSPPEYNPPPEPFYHPPPPPHVSPRVLLAYKVIQNFKRRITCDPKGILKTWVGFDVCKYKGFLCGTHPVYKQTAVSGVVFNGFLFAGPELTLDGFVDGLEDITIFHANSNNFTGKVPVGINKLQYFYELDLSNNKLTGDFPMEVIGATQLTFLDLRYNSFSGKVPPQVFNLDVDVLFINNNDLEQPLPQNIGSTPALYLTFANNKFTGPIPKSIKQASKTLKEVLFLRNNLSGCLPYEIGYLKKAILFDASHNQLTGPIPHSFACLSKMEQLNFANNQLYGKIPESVCKLPSLDKLTLENNYITDAGPECRKLIEKKVLNVKKNCIRDLPNQRSEAECNAFLKKPKYCDNDHTLTYIPCESKPYEQPIPPPASPPVTYGALSPHP</sequence>
<dbReference type="PANTHER" id="PTHR32093">
    <property type="entry name" value="LEUCINE-RICH REPEAT EXTENSIN-LIKE PROTEIN 3-RELATED"/>
    <property type="match status" value="1"/>
</dbReference>
<evidence type="ECO:0000256" key="5">
    <source>
        <dbReference type="ARBA" id="ARBA00022737"/>
    </source>
</evidence>
<keyword evidence="4 7" id="KW-0732">Signal</keyword>
<gene>
    <name evidence="9" type="primary">LOC107426947</name>
</gene>
<comment type="subcellular location">
    <subcellularLocation>
        <location evidence="1">Secreted</location>
    </subcellularLocation>
</comment>
<feature type="signal peptide" evidence="7">
    <location>
        <begin position="1"/>
        <end position="29"/>
    </location>
</feature>